<dbReference type="Pfam" id="PF17846">
    <property type="entry name" value="XRN_M"/>
    <property type="match status" value="1"/>
</dbReference>
<comment type="caution">
    <text evidence="7">The sequence shown here is derived from an EMBL/GenBank/DDBJ whole genome shotgun (WGS) entry which is preliminary data.</text>
</comment>
<keyword evidence="3" id="KW-0269">Exonuclease</keyword>
<dbReference type="GO" id="GO:0004534">
    <property type="term" value="F:5'-3' RNA exonuclease activity"/>
    <property type="evidence" value="ECO:0007669"/>
    <property type="project" value="TreeGrafter"/>
</dbReference>
<keyword evidence="2" id="KW-0378">Hydrolase</keyword>
<evidence type="ECO:0000313" key="8">
    <source>
        <dbReference type="Proteomes" id="UP000650467"/>
    </source>
</evidence>
<dbReference type="PANTHER" id="PTHR12341:SF7">
    <property type="entry name" value="5'-3' EXORIBONUCLEASE 1"/>
    <property type="match status" value="1"/>
</dbReference>
<dbReference type="GO" id="GO:0003723">
    <property type="term" value="F:RNA binding"/>
    <property type="evidence" value="ECO:0007669"/>
    <property type="project" value="TreeGrafter"/>
</dbReference>
<dbReference type="EMBL" id="JAEHOC010000060">
    <property type="protein sequence ID" value="KAG2424882.1"/>
    <property type="molecule type" value="Genomic_DNA"/>
</dbReference>
<dbReference type="InterPro" id="IPR027073">
    <property type="entry name" value="5_3_exoribonuclease"/>
</dbReference>
<dbReference type="Proteomes" id="UP000650467">
    <property type="component" value="Unassembled WGS sequence"/>
</dbReference>
<dbReference type="InterPro" id="IPR041412">
    <property type="entry name" value="Xrn1_helical"/>
</dbReference>
<evidence type="ECO:0000256" key="4">
    <source>
        <dbReference type="ARBA" id="ARBA00038299"/>
    </source>
</evidence>
<evidence type="ECO:0008006" key="9">
    <source>
        <dbReference type="Google" id="ProtNLM"/>
    </source>
</evidence>
<feature type="domain" description="Xrn1 N-terminal" evidence="5">
    <location>
        <begin position="1"/>
        <end position="213"/>
    </location>
</feature>
<dbReference type="GO" id="GO:0000956">
    <property type="term" value="P:nuclear-transcribed mRNA catabolic process"/>
    <property type="evidence" value="ECO:0007669"/>
    <property type="project" value="TreeGrafter"/>
</dbReference>
<dbReference type="AlphaFoldDB" id="A0A835SCR5"/>
<evidence type="ECO:0000256" key="3">
    <source>
        <dbReference type="ARBA" id="ARBA00022839"/>
    </source>
</evidence>
<evidence type="ECO:0000259" key="5">
    <source>
        <dbReference type="Pfam" id="PF03159"/>
    </source>
</evidence>
<name>A0A835SCR5_CHLIN</name>
<sequence>MGIPFFFSSLVSRHDLVIPLPASPPDVLAFDYNCLIHTVAQAVARVSQATTETQLHRDVFKGIVAYTADIIQAVKPGRVYVAIDGVPPVAKLVQQRKRRYMAAMERDRKSAGRAGGGGTAAAQLWSSNTVTPGTAFMQKLHTHLGKELPKLSPGLEFSSWDEPGEGEHKIFRWLAADGEPARGNNRGEGGSAPHKTVMIYGMDADMILLSMMHSVHPKRQACDVVLLRERQDALVHRADEGQPRGMNIATDFDVVSIQRVMAAVLPRLGARLDSRTAVLNYVLLAALMGNDFLPPLSYLRIRAAAGSRAKPGMERLMEVAAPLLGSGSGAGPGAGTGAAQSFARWDASDTTGCHVDFAALRSLIAELASTEDQRMKEAYGEYLRPPPRRPSPGDSDADHRWKYLPLMMEEHREVRLVDPSRPGWRMQYNAGLFPRGTDPESVLREYTAGVEWVMRYYITNTAPQEEWMFPYCYSPTAQALHHFLLKNAGKQAVLDSSYRLPFELTPEVQLLAVTPPGSKAILSAAQRRVMEDVNHRFMFPDSFRLHTWLKGVSWECTPQLPPMDLRRLHAALQRAPAAKKSIKKGSADVTVTAA</sequence>
<evidence type="ECO:0000256" key="1">
    <source>
        <dbReference type="ARBA" id="ARBA00022722"/>
    </source>
</evidence>
<evidence type="ECO:0000313" key="7">
    <source>
        <dbReference type="EMBL" id="KAG2424882.1"/>
    </source>
</evidence>
<reference evidence="7" key="1">
    <citation type="journal article" date="2020" name="bioRxiv">
        <title>Comparative genomics of Chlamydomonas.</title>
        <authorList>
            <person name="Craig R.J."/>
            <person name="Hasan A.R."/>
            <person name="Ness R.W."/>
            <person name="Keightley P.D."/>
        </authorList>
    </citation>
    <scope>NUCLEOTIDE SEQUENCE</scope>
    <source>
        <strain evidence="7">SAG 7.73</strain>
    </source>
</reference>
<dbReference type="Gene3D" id="3.40.50.12390">
    <property type="match status" value="1"/>
</dbReference>
<feature type="domain" description="Xrn1 helical" evidence="6">
    <location>
        <begin position="413"/>
        <end position="573"/>
    </location>
</feature>
<dbReference type="InterPro" id="IPR004859">
    <property type="entry name" value="Xrn1_N"/>
</dbReference>
<protein>
    <recommendedName>
        <fullName evidence="9">Xrn1 N-terminal domain-containing protein</fullName>
    </recommendedName>
</protein>
<keyword evidence="8" id="KW-1185">Reference proteome</keyword>
<comment type="similarity">
    <text evidence="4">Belongs to the 5'-3' exonuclease family.</text>
</comment>
<accession>A0A835SCR5</accession>
<keyword evidence="1" id="KW-0540">Nuclease</keyword>
<dbReference type="OrthoDB" id="514784at2759"/>
<proteinExistence type="inferred from homology"/>
<organism evidence="7 8">
    <name type="scientific">Chlamydomonas incerta</name>
    <dbReference type="NCBI Taxonomy" id="51695"/>
    <lineage>
        <taxon>Eukaryota</taxon>
        <taxon>Viridiplantae</taxon>
        <taxon>Chlorophyta</taxon>
        <taxon>core chlorophytes</taxon>
        <taxon>Chlorophyceae</taxon>
        <taxon>CS clade</taxon>
        <taxon>Chlamydomonadales</taxon>
        <taxon>Chlamydomonadaceae</taxon>
        <taxon>Chlamydomonas</taxon>
    </lineage>
</organism>
<dbReference type="GO" id="GO:0005634">
    <property type="term" value="C:nucleus"/>
    <property type="evidence" value="ECO:0007669"/>
    <property type="project" value="TreeGrafter"/>
</dbReference>
<dbReference type="PANTHER" id="PTHR12341">
    <property type="entry name" value="5'-&gt;3' EXORIBONUCLEASE"/>
    <property type="match status" value="1"/>
</dbReference>
<dbReference type="Pfam" id="PF03159">
    <property type="entry name" value="XRN_N"/>
    <property type="match status" value="1"/>
</dbReference>
<evidence type="ECO:0000256" key="2">
    <source>
        <dbReference type="ARBA" id="ARBA00022801"/>
    </source>
</evidence>
<gene>
    <name evidence="7" type="ORF">HXX76_014040</name>
</gene>
<evidence type="ECO:0000259" key="6">
    <source>
        <dbReference type="Pfam" id="PF17846"/>
    </source>
</evidence>